<dbReference type="Pfam" id="PF13466">
    <property type="entry name" value="STAS_2"/>
    <property type="match status" value="1"/>
</dbReference>
<keyword evidence="3" id="KW-1185">Reference proteome</keyword>
<organism evidence="2 3">
    <name type="scientific">Actinacidiphila paucisporea</name>
    <dbReference type="NCBI Taxonomy" id="310782"/>
    <lineage>
        <taxon>Bacteria</taxon>
        <taxon>Bacillati</taxon>
        <taxon>Actinomycetota</taxon>
        <taxon>Actinomycetes</taxon>
        <taxon>Kitasatosporales</taxon>
        <taxon>Streptomycetaceae</taxon>
        <taxon>Actinacidiphila</taxon>
    </lineage>
</organism>
<dbReference type="STRING" id="310782.SAMN05216499_115114"/>
<name>A0A1M7M7R3_9ACTN</name>
<dbReference type="AlphaFoldDB" id="A0A1M7M7R3"/>
<dbReference type="InterPro" id="IPR025847">
    <property type="entry name" value="MEDS_domain"/>
</dbReference>
<dbReference type="Gene3D" id="3.30.750.24">
    <property type="entry name" value="STAS domain"/>
    <property type="match status" value="1"/>
</dbReference>
<dbReference type="CDD" id="cd07043">
    <property type="entry name" value="STAS_anti-anti-sigma_factors"/>
    <property type="match status" value="1"/>
</dbReference>
<evidence type="ECO:0000259" key="1">
    <source>
        <dbReference type="PROSITE" id="PS50801"/>
    </source>
</evidence>
<dbReference type="InterPro" id="IPR002645">
    <property type="entry name" value="STAS_dom"/>
</dbReference>
<dbReference type="Proteomes" id="UP000184111">
    <property type="component" value="Unassembled WGS sequence"/>
</dbReference>
<dbReference type="OrthoDB" id="3689482at2"/>
<dbReference type="InterPro" id="IPR058548">
    <property type="entry name" value="MlaB-like_STAS"/>
</dbReference>
<feature type="domain" description="STAS" evidence="1">
    <location>
        <begin position="185"/>
        <end position="270"/>
    </location>
</feature>
<dbReference type="Pfam" id="PF14417">
    <property type="entry name" value="MEDS"/>
    <property type="match status" value="1"/>
</dbReference>
<dbReference type="RefSeq" id="WP_073500747.1">
    <property type="nucleotide sequence ID" value="NZ_FRBI01000015.1"/>
</dbReference>
<gene>
    <name evidence="2" type="ORF">SAMN05216499_115114</name>
</gene>
<evidence type="ECO:0000313" key="3">
    <source>
        <dbReference type="Proteomes" id="UP000184111"/>
    </source>
</evidence>
<reference evidence="2 3" key="1">
    <citation type="submission" date="2016-11" db="EMBL/GenBank/DDBJ databases">
        <authorList>
            <person name="Jaros S."/>
            <person name="Januszkiewicz K."/>
            <person name="Wedrychowicz H."/>
        </authorList>
    </citation>
    <scope>NUCLEOTIDE SEQUENCE [LARGE SCALE GENOMIC DNA]</scope>
    <source>
        <strain evidence="2 3">CGMCC 4.2025</strain>
    </source>
</reference>
<dbReference type="EMBL" id="FRBI01000015">
    <property type="protein sequence ID" value="SHM86300.1"/>
    <property type="molecule type" value="Genomic_DNA"/>
</dbReference>
<dbReference type="PROSITE" id="PS50801">
    <property type="entry name" value="STAS"/>
    <property type="match status" value="1"/>
</dbReference>
<dbReference type="InterPro" id="IPR036513">
    <property type="entry name" value="STAS_dom_sf"/>
</dbReference>
<accession>A0A1M7M7R3</accession>
<dbReference type="SUPFAM" id="SSF52091">
    <property type="entry name" value="SpoIIaa-like"/>
    <property type="match status" value="1"/>
</dbReference>
<sequence>MRIARNAASLSPVNVGDHVCWLVPADDDFRRTAYDYLHDGAKIGDKLMVLGPLSTAWPEWRPPQALLIDPAAGGSAWGTDSLVSLVRQEAETAGRQGYRALRVLARMDHVWPAGATPQQIADQELKLDALVGSGTAAAVVCAYPGRAFLPHILEQAATLHPHFAGSPARAPSFQLFSSGEGRWTVSGVVDADGVDAFRTAVTELLRTTATLRLLCHGLDMMDVAGMQTLAEAARAFPGRRILVEGCNSTVRKCWELLGFNDPTIAVELAP</sequence>
<evidence type="ECO:0000313" key="2">
    <source>
        <dbReference type="EMBL" id="SHM86300.1"/>
    </source>
</evidence>
<protein>
    <submittedName>
        <fullName evidence="2">STAS domain-containing protein</fullName>
    </submittedName>
</protein>
<proteinExistence type="predicted"/>